<dbReference type="AlphaFoldDB" id="A0A1Z5R4B9"/>
<evidence type="ECO:0000313" key="2">
    <source>
        <dbReference type="Proteomes" id="UP000000768"/>
    </source>
</evidence>
<proteinExistence type="predicted"/>
<dbReference type="Gramene" id="OQU78389">
    <property type="protein sequence ID" value="OQU78389"/>
    <property type="gene ID" value="SORBI_3009G220933"/>
</dbReference>
<evidence type="ECO:0000313" key="1">
    <source>
        <dbReference type="EMBL" id="OQU78389.1"/>
    </source>
</evidence>
<dbReference type="Proteomes" id="UP000000768">
    <property type="component" value="Chromosome 9"/>
</dbReference>
<accession>A0A1Z5R4B9</accession>
<name>A0A1Z5R4B9_SORBI</name>
<reference evidence="2" key="2">
    <citation type="journal article" date="2018" name="Plant J.">
        <title>The Sorghum bicolor reference genome: improved assembly, gene annotations, a transcriptome atlas, and signatures of genome organization.</title>
        <authorList>
            <person name="McCormick R.F."/>
            <person name="Truong S.K."/>
            <person name="Sreedasyam A."/>
            <person name="Jenkins J."/>
            <person name="Shu S."/>
            <person name="Sims D."/>
            <person name="Kennedy M."/>
            <person name="Amirebrahimi M."/>
            <person name="Weers B.D."/>
            <person name="McKinley B."/>
            <person name="Mattison A."/>
            <person name="Morishige D.T."/>
            <person name="Grimwood J."/>
            <person name="Schmutz J."/>
            <person name="Mullet J.E."/>
        </authorList>
    </citation>
    <scope>NUCLEOTIDE SEQUENCE [LARGE SCALE GENOMIC DNA]</scope>
    <source>
        <strain evidence="2">cv. BTx623</strain>
    </source>
</reference>
<dbReference type="InParanoid" id="A0A1Z5R4B9"/>
<gene>
    <name evidence="1" type="ORF">SORBI_3009G220933</name>
</gene>
<keyword evidence="2" id="KW-1185">Reference proteome</keyword>
<protein>
    <submittedName>
        <fullName evidence="1">Uncharacterized protein</fullName>
    </submittedName>
</protein>
<reference evidence="1 2" key="1">
    <citation type="journal article" date="2009" name="Nature">
        <title>The Sorghum bicolor genome and the diversification of grasses.</title>
        <authorList>
            <person name="Paterson A.H."/>
            <person name="Bowers J.E."/>
            <person name="Bruggmann R."/>
            <person name="Dubchak I."/>
            <person name="Grimwood J."/>
            <person name="Gundlach H."/>
            <person name="Haberer G."/>
            <person name="Hellsten U."/>
            <person name="Mitros T."/>
            <person name="Poliakov A."/>
            <person name="Schmutz J."/>
            <person name="Spannagl M."/>
            <person name="Tang H."/>
            <person name="Wang X."/>
            <person name="Wicker T."/>
            <person name="Bharti A.K."/>
            <person name="Chapman J."/>
            <person name="Feltus F.A."/>
            <person name="Gowik U."/>
            <person name="Grigoriev I.V."/>
            <person name="Lyons E."/>
            <person name="Maher C.A."/>
            <person name="Martis M."/>
            <person name="Narechania A."/>
            <person name="Otillar R.P."/>
            <person name="Penning B.W."/>
            <person name="Salamov A.A."/>
            <person name="Wang Y."/>
            <person name="Zhang L."/>
            <person name="Carpita N.C."/>
            <person name="Freeling M."/>
            <person name="Gingle A.R."/>
            <person name="Hash C.T."/>
            <person name="Keller B."/>
            <person name="Klein P."/>
            <person name="Kresovich S."/>
            <person name="McCann M.C."/>
            <person name="Ming R."/>
            <person name="Peterson D.G."/>
            <person name="Mehboob-ur-Rahman"/>
            <person name="Ware D."/>
            <person name="Westhoff P."/>
            <person name="Mayer K.F."/>
            <person name="Messing J."/>
            <person name="Rokhsar D.S."/>
        </authorList>
    </citation>
    <scope>NUCLEOTIDE SEQUENCE [LARGE SCALE GENOMIC DNA]</scope>
    <source>
        <strain evidence="2">cv. BTx623</strain>
    </source>
</reference>
<sequence>MQQQGIDRSSTSLGSRHFPLLRHTLLLLASTRRERSIDGPRSFADQCRGLCLRRAPQQGHGAVGDAHRRRIPSCGGARAPLLRQDSGGLFYPPRQGGRRLRVLRRPCGWGDRRLGDGLCFLLGRTSAGLPAWHWHGAALRFDAHADPRVWDTRRLPHVQKVVSDVHL</sequence>
<dbReference type="EMBL" id="CM000768">
    <property type="protein sequence ID" value="OQU78389.1"/>
    <property type="molecule type" value="Genomic_DNA"/>
</dbReference>
<organism evidence="1 2">
    <name type="scientific">Sorghum bicolor</name>
    <name type="common">Sorghum</name>
    <name type="synonym">Sorghum vulgare</name>
    <dbReference type="NCBI Taxonomy" id="4558"/>
    <lineage>
        <taxon>Eukaryota</taxon>
        <taxon>Viridiplantae</taxon>
        <taxon>Streptophyta</taxon>
        <taxon>Embryophyta</taxon>
        <taxon>Tracheophyta</taxon>
        <taxon>Spermatophyta</taxon>
        <taxon>Magnoliopsida</taxon>
        <taxon>Liliopsida</taxon>
        <taxon>Poales</taxon>
        <taxon>Poaceae</taxon>
        <taxon>PACMAD clade</taxon>
        <taxon>Panicoideae</taxon>
        <taxon>Andropogonodae</taxon>
        <taxon>Andropogoneae</taxon>
        <taxon>Sorghinae</taxon>
        <taxon>Sorghum</taxon>
    </lineage>
</organism>